<evidence type="ECO:0000313" key="6">
    <source>
        <dbReference type="EMBL" id="QWT50137.1"/>
    </source>
</evidence>
<dbReference type="PANTHER" id="PTHR30069:SF29">
    <property type="entry name" value="HEMOGLOBIN AND HEMOGLOBIN-HAPTOGLOBIN-BINDING PROTEIN 1-RELATED"/>
    <property type="match status" value="1"/>
</dbReference>
<name>A0A975SPI6_9RHOO</name>
<dbReference type="GO" id="GO:0015344">
    <property type="term" value="F:siderophore uptake transmembrane transporter activity"/>
    <property type="evidence" value="ECO:0007669"/>
    <property type="project" value="TreeGrafter"/>
</dbReference>
<dbReference type="KEGG" id="aiq:Azoinq_05955"/>
<gene>
    <name evidence="6" type="ORF">Azoinq_05955</name>
</gene>
<evidence type="ECO:0000256" key="2">
    <source>
        <dbReference type="PROSITE-ProRule" id="PRU01360"/>
    </source>
</evidence>
<accession>A0A975SPI6</accession>
<keyword evidence="2 3" id="KW-0472">Membrane</keyword>
<evidence type="ECO:0000313" key="7">
    <source>
        <dbReference type="Proteomes" id="UP000683428"/>
    </source>
</evidence>
<dbReference type="InterPro" id="IPR012910">
    <property type="entry name" value="Plug_dom"/>
</dbReference>
<reference evidence="6" key="1">
    <citation type="submission" date="2020-11" db="EMBL/GenBank/DDBJ databases">
        <title>Azospira inquinata sp. nov.</title>
        <authorList>
            <person name="Moe W.M."/>
            <person name="Mikes M.C."/>
        </authorList>
    </citation>
    <scope>NUCLEOTIDE SEQUENCE</scope>
    <source>
        <strain evidence="6">Azo-3</strain>
    </source>
</reference>
<dbReference type="EMBL" id="CP064782">
    <property type="protein sequence ID" value="QWT50137.1"/>
    <property type="molecule type" value="Genomic_DNA"/>
</dbReference>
<proteinExistence type="inferred from homology"/>
<organism evidence="6 7">
    <name type="scientific">Azospira inquinata</name>
    <dbReference type="NCBI Taxonomy" id="2785627"/>
    <lineage>
        <taxon>Bacteria</taxon>
        <taxon>Pseudomonadati</taxon>
        <taxon>Pseudomonadota</taxon>
        <taxon>Betaproteobacteria</taxon>
        <taxon>Rhodocyclales</taxon>
        <taxon>Rhodocyclaceae</taxon>
        <taxon>Azospira</taxon>
    </lineage>
</organism>
<dbReference type="CDD" id="cd01347">
    <property type="entry name" value="ligand_gated_channel"/>
    <property type="match status" value="1"/>
</dbReference>
<dbReference type="GO" id="GO:0044718">
    <property type="term" value="P:siderophore transmembrane transport"/>
    <property type="evidence" value="ECO:0007669"/>
    <property type="project" value="TreeGrafter"/>
</dbReference>
<dbReference type="PANTHER" id="PTHR30069">
    <property type="entry name" value="TONB-DEPENDENT OUTER MEMBRANE RECEPTOR"/>
    <property type="match status" value="1"/>
</dbReference>
<dbReference type="RefSeq" id="WP_216131053.1">
    <property type="nucleotide sequence ID" value="NZ_CP064782.1"/>
</dbReference>
<keyword evidence="2" id="KW-1134">Transmembrane beta strand</keyword>
<dbReference type="AlphaFoldDB" id="A0A975SPI6"/>
<dbReference type="Proteomes" id="UP000683428">
    <property type="component" value="Chromosome"/>
</dbReference>
<dbReference type="PROSITE" id="PS52016">
    <property type="entry name" value="TONB_DEPENDENT_REC_3"/>
    <property type="match status" value="1"/>
</dbReference>
<dbReference type="GO" id="GO:0009279">
    <property type="term" value="C:cell outer membrane"/>
    <property type="evidence" value="ECO:0007669"/>
    <property type="project" value="UniProtKB-SubCell"/>
</dbReference>
<protein>
    <submittedName>
        <fullName evidence="6">TonB-dependent receptor</fullName>
    </submittedName>
</protein>
<evidence type="ECO:0000259" key="4">
    <source>
        <dbReference type="Pfam" id="PF00593"/>
    </source>
</evidence>
<dbReference type="InterPro" id="IPR000531">
    <property type="entry name" value="Beta-barrel_TonB"/>
</dbReference>
<keyword evidence="2" id="KW-0998">Cell outer membrane</keyword>
<evidence type="ECO:0000256" key="1">
    <source>
        <dbReference type="ARBA" id="ARBA00022729"/>
    </source>
</evidence>
<dbReference type="Pfam" id="PF07715">
    <property type="entry name" value="Plug"/>
    <property type="match status" value="1"/>
</dbReference>
<evidence type="ECO:0000256" key="3">
    <source>
        <dbReference type="RuleBase" id="RU003357"/>
    </source>
</evidence>
<comment type="subcellular location">
    <subcellularLocation>
        <location evidence="2">Cell outer membrane</location>
        <topology evidence="2">Multi-pass membrane protein</topology>
    </subcellularLocation>
</comment>
<feature type="domain" description="TonB-dependent receptor plug" evidence="5">
    <location>
        <begin position="42"/>
        <end position="143"/>
    </location>
</feature>
<keyword evidence="3" id="KW-0798">TonB box</keyword>
<dbReference type="InterPro" id="IPR039426">
    <property type="entry name" value="TonB-dep_rcpt-like"/>
</dbReference>
<keyword evidence="6" id="KW-0675">Receptor</keyword>
<comment type="similarity">
    <text evidence="2 3">Belongs to the TonB-dependent receptor family.</text>
</comment>
<feature type="domain" description="TonB-dependent receptor-like beta-barrel" evidence="4">
    <location>
        <begin position="254"/>
        <end position="637"/>
    </location>
</feature>
<evidence type="ECO:0000259" key="5">
    <source>
        <dbReference type="Pfam" id="PF07715"/>
    </source>
</evidence>
<sequence length="663" mass="73895">MERKIWVGLLGSLLLNGAQGADEPVFTLGEVQVNGSPLQEVAPGSAVVDLEEMRLHDRETVGTALDLLPGVNISKVGARNEQMAYVRGFDLRQVPVFVDGIPVYVPYDGYVDLGRFNTFDLSRIEVSKGFSSLAYGPNTLGGAINLVSRRPTKAFEGEVGGGFTLTDKGEGNGYRAYANVGSNQGSWYFQASASYLDQEYFRLPDSFSRAPGEDGGDRNNSYNRDGKVNLKLGFTPNATDEYSINYINQHGVKGTPPYAGTVAGQTPRYWQWPYWDKDSLYFISSTRFERQTLKFKVYHDTYRNSLFAFDNSNYNSMKFKSSFKSWYNDYTDGASVEDDLDLSASNVLKVAYHWKEDVHREHNAGEPVRHFKDRTQDVAFEDTQKLGERLSLVGGVAFSRRESLEAQDYNSKTGVVSDFKPSDNSATDLQLGLFYKTSETGKLHATMARKSRFPTIKDRYSYRMGTAIPNADLKMERANNYEVGYSDLLAGRWLGEANLFYSDIRDLIQSVRIEPTACSTPPCTQMQNVGHAEAKGVELSLSGSLGPWDLGGNYTYLDRVNLSDPTVRLTDTPRNKLFSFGTLHHGAWSTTGSVEASSYRYSSTDGSQVAHGFAVANLKTGYRFGNGTVVEAGIRNLFDRLYAYSEGFYEEGRTFFVQFNAPL</sequence>
<keyword evidence="2" id="KW-0812">Transmembrane</keyword>
<dbReference type="Pfam" id="PF00593">
    <property type="entry name" value="TonB_dep_Rec_b-barrel"/>
    <property type="match status" value="1"/>
</dbReference>
<keyword evidence="7" id="KW-1185">Reference proteome</keyword>
<keyword evidence="1" id="KW-0732">Signal</keyword>
<keyword evidence="2" id="KW-0813">Transport</keyword>